<feature type="compositionally biased region" description="Polar residues" evidence="1">
    <location>
        <begin position="84"/>
        <end position="100"/>
    </location>
</feature>
<protein>
    <submittedName>
        <fullName evidence="2">Uncharacterized protein</fullName>
    </submittedName>
</protein>
<reference evidence="2 3" key="1">
    <citation type="journal article" date="2014" name="Front. Microbiol.">
        <title>Population and genomic analysis of the genus Halorubrum.</title>
        <authorList>
            <person name="Fullmer M.S."/>
            <person name="Soucy S.M."/>
            <person name="Swithers K.S."/>
            <person name="Makkay A.M."/>
            <person name="Wheeler R."/>
            <person name="Ventosa A."/>
            <person name="Gogarten J.P."/>
            <person name="Papke R.T."/>
        </authorList>
    </citation>
    <scope>NUCLEOTIDE SEQUENCE [LARGE SCALE GENOMIC DNA]</scope>
    <source>
        <strain evidence="2 3">C49</strain>
    </source>
</reference>
<comment type="caution">
    <text evidence="2">The sequence shown here is derived from an EMBL/GenBank/DDBJ whole genome shotgun (WGS) entry which is preliminary data.</text>
</comment>
<keyword evidence="3" id="KW-1185">Reference proteome</keyword>
<name>A0A2G1WG54_9EURY</name>
<organism evidence="2 3">
    <name type="scientific">Halorubrum persicum</name>
    <dbReference type="NCBI Taxonomy" id="1383844"/>
    <lineage>
        <taxon>Archaea</taxon>
        <taxon>Methanobacteriati</taxon>
        <taxon>Methanobacteriota</taxon>
        <taxon>Stenosarchaea group</taxon>
        <taxon>Halobacteria</taxon>
        <taxon>Halobacteriales</taxon>
        <taxon>Haloferacaceae</taxon>
        <taxon>Halorubrum</taxon>
    </lineage>
</organism>
<proteinExistence type="predicted"/>
<dbReference type="AlphaFoldDB" id="A0A2G1WG54"/>
<sequence length="100" mass="11119">MTVFNHSEVPYTVEVTLLRADGSDSRSDARAFSGAIDVDPGGQAVRDAVAERRPYLVEYGLYEENSDLTDQDHVHYYPDDGNESDTLSFDIDSSGTLTRR</sequence>
<feature type="region of interest" description="Disordered" evidence="1">
    <location>
        <begin position="78"/>
        <end position="100"/>
    </location>
</feature>
<dbReference type="EMBL" id="NHOA01000134">
    <property type="protein sequence ID" value="PHQ37978.1"/>
    <property type="molecule type" value="Genomic_DNA"/>
</dbReference>
<evidence type="ECO:0000256" key="1">
    <source>
        <dbReference type="SAM" id="MobiDB-lite"/>
    </source>
</evidence>
<dbReference type="Proteomes" id="UP000222824">
    <property type="component" value="Unassembled WGS sequence"/>
</dbReference>
<evidence type="ECO:0000313" key="2">
    <source>
        <dbReference type="EMBL" id="PHQ37978.1"/>
    </source>
</evidence>
<accession>A0A2G1WG54</accession>
<gene>
    <name evidence="2" type="ORF">DJ69_14310</name>
</gene>
<evidence type="ECO:0000313" key="3">
    <source>
        <dbReference type="Proteomes" id="UP000222824"/>
    </source>
</evidence>